<name>A0A6I8M4K4_9FUSO</name>
<proteinExistence type="predicted"/>
<accession>A0A6I8M4K4</accession>
<dbReference type="PROSITE" id="PS51257">
    <property type="entry name" value="PROKAR_LIPOPROTEIN"/>
    <property type="match status" value="1"/>
</dbReference>
<feature type="region of interest" description="Disordered" evidence="1">
    <location>
        <begin position="25"/>
        <end position="47"/>
    </location>
</feature>
<keyword evidence="2" id="KW-0732">Signal</keyword>
<feature type="chain" id="PRO_5026141245" evidence="2">
    <location>
        <begin position="22"/>
        <end position="1020"/>
    </location>
</feature>
<evidence type="ECO:0000256" key="2">
    <source>
        <dbReference type="SAM" id="SignalP"/>
    </source>
</evidence>
<gene>
    <name evidence="4" type="ORF">OMES3154_00088</name>
</gene>
<feature type="compositionally biased region" description="Polar residues" evidence="1">
    <location>
        <begin position="25"/>
        <end position="34"/>
    </location>
</feature>
<evidence type="ECO:0000313" key="4">
    <source>
        <dbReference type="EMBL" id="VWL84834.1"/>
    </source>
</evidence>
<dbReference type="GO" id="GO:0006508">
    <property type="term" value="P:proteolysis"/>
    <property type="evidence" value="ECO:0007669"/>
    <property type="project" value="InterPro"/>
</dbReference>
<feature type="signal peptide" evidence="2">
    <location>
        <begin position="1"/>
        <end position="21"/>
    </location>
</feature>
<evidence type="ECO:0000313" key="5">
    <source>
        <dbReference type="Proteomes" id="UP000419017"/>
    </source>
</evidence>
<organism evidence="4 5">
    <name type="scientific">Oceanivirga miroungae</name>
    <dbReference type="NCBI Taxonomy" id="1130046"/>
    <lineage>
        <taxon>Bacteria</taxon>
        <taxon>Fusobacteriati</taxon>
        <taxon>Fusobacteriota</taxon>
        <taxon>Fusobacteriia</taxon>
        <taxon>Fusobacteriales</taxon>
        <taxon>Leptotrichiaceae</taxon>
        <taxon>Oceanivirga</taxon>
    </lineage>
</organism>
<dbReference type="RefSeq" id="WP_156682890.1">
    <property type="nucleotide sequence ID" value="NZ_CABWIB010000001.1"/>
</dbReference>
<evidence type="ECO:0000256" key="1">
    <source>
        <dbReference type="SAM" id="MobiDB-lite"/>
    </source>
</evidence>
<keyword evidence="5" id="KW-1185">Reference proteome</keyword>
<feature type="domain" description="Peptidase S8/S53" evidence="3">
    <location>
        <begin position="180"/>
        <end position="405"/>
    </location>
</feature>
<dbReference type="GO" id="GO:0004252">
    <property type="term" value="F:serine-type endopeptidase activity"/>
    <property type="evidence" value="ECO:0007669"/>
    <property type="project" value="InterPro"/>
</dbReference>
<evidence type="ECO:0000259" key="3">
    <source>
        <dbReference type="Pfam" id="PF00082"/>
    </source>
</evidence>
<dbReference type="EMBL" id="CABWIB010000001">
    <property type="protein sequence ID" value="VWL84834.1"/>
    <property type="molecule type" value="Genomic_DNA"/>
</dbReference>
<dbReference type="SUPFAM" id="SSF52743">
    <property type="entry name" value="Subtilisin-like"/>
    <property type="match status" value="1"/>
</dbReference>
<protein>
    <submittedName>
        <fullName evidence="4">Outer membrane autotransporter barrel domain-containing protein</fullName>
    </submittedName>
</protein>
<dbReference type="Gene3D" id="3.40.50.200">
    <property type="entry name" value="Peptidase S8/S53 domain"/>
    <property type="match status" value="1"/>
</dbReference>
<dbReference type="InterPro" id="IPR036852">
    <property type="entry name" value="Peptidase_S8/S53_dom_sf"/>
</dbReference>
<dbReference type="AlphaFoldDB" id="A0A6I8M4K4"/>
<dbReference type="Pfam" id="PF00082">
    <property type="entry name" value="Peptidase_S8"/>
    <property type="match status" value="1"/>
</dbReference>
<sequence>MKKNYKYHLYFLLLAVTISCSNNQTNSQLSSHSGSNRKPRIPASYTEITDPNQKANLSNFYKFNITGEDNITKSYIEKENVVENGNEEAEIDIRENKVFISEYEYMRTDYYKNKEEFKNIKIFGKTNDNVNTLELGHGEEVLKAFLDSNYDGYKNEKKNTLDENAYLNMSDYIQFEKNKKDYSGIVNMSYGSTTYVSALNKLNPNSKYIDKSNTKYFSKIPEYFSDLVQNPEYKKNKWLKVISLGNKNDIKVKGKWYSSILLSKYQNLSEELQKAARSEVILVKNSFYKNDYQDKALVHEFQTTKSGKKVVEVYDEVYAYGDNENSRYDASALALRSMTIGALGVNYSNGFERKGSSFSSPRITRLAYEVKNKFPYLTLHQVKEVIFGTADHDESGYLNDINGWGQVNYKKAMNGPSDFNAGLIDETKFFDGWYSKTFDNEGNRYFYVDTKGIDSEWSNDITSGLKGDGNTKKYRIYPIIDAKEKIFNYRLAKVLDSERLFYSNVATAGLRKDGNGDLILSGRQLYNDKIQVLGGSLTLKNSANSKEIDVFNEATLNLDGKSKIEINDIVSDGRVNFKTNVDMKDYRASTSSNTILNPGVNIKAKSFKVNGKYSIGEIKTLDELKKHITIESGDVLLNSDTTSIYLNPVITNDNRRVKIEFATETPNYRKLKDLTEIEKRNIPSYSINEAKFFEGYESLVEDNEEAKKAKLALVNLSSDNKEMLKSQVFTDNYATYAKNLFESNENFENDRFNEYFKSQTRKNRVTVNTYKSKNFMSGENFTSFSKDFSSHNLKYNHKFNDKLEVGLMGSILNSNFEFVNKANFKNNAVSLGLNTNVKTKYVDFILENFVTYNSTKIRRSIKDEEVFSNLKSILFENSLMLKKDFEFKNNILSTFIGNNLQILSVLENDGENSDYSTQVLTTNLVNNKIFSGVDMITKITNKFMLENRIKLDFNFHKNLNLNVKTMGVKQKSKGQDLDVFNAVYNMNLKYRVTQNLNLNTNLSLNLKGNFGIGLSFDYEF</sequence>
<dbReference type="InterPro" id="IPR000209">
    <property type="entry name" value="Peptidase_S8/S53_dom"/>
</dbReference>
<reference evidence="4 5" key="1">
    <citation type="submission" date="2019-10" db="EMBL/GenBank/DDBJ databases">
        <authorList>
            <person name="Blom J."/>
        </authorList>
    </citation>
    <scope>NUCLEOTIDE SEQUENCE [LARGE SCALE GENOMIC DNA]</scope>
    <source>
        <strain evidence="4 5">ES3154-GLU</strain>
    </source>
</reference>
<dbReference type="Proteomes" id="UP000419017">
    <property type="component" value="Unassembled WGS sequence"/>
</dbReference>